<organism evidence="1 2">
    <name type="scientific">Ilyodon furcidens</name>
    <name type="common">goldbreast splitfin</name>
    <dbReference type="NCBI Taxonomy" id="33524"/>
    <lineage>
        <taxon>Eukaryota</taxon>
        <taxon>Metazoa</taxon>
        <taxon>Chordata</taxon>
        <taxon>Craniata</taxon>
        <taxon>Vertebrata</taxon>
        <taxon>Euteleostomi</taxon>
        <taxon>Actinopterygii</taxon>
        <taxon>Neopterygii</taxon>
        <taxon>Teleostei</taxon>
        <taxon>Neoteleostei</taxon>
        <taxon>Acanthomorphata</taxon>
        <taxon>Ovalentaria</taxon>
        <taxon>Atherinomorphae</taxon>
        <taxon>Cyprinodontiformes</taxon>
        <taxon>Goodeidae</taxon>
        <taxon>Ilyodon</taxon>
    </lineage>
</organism>
<comment type="caution">
    <text evidence="1">The sequence shown here is derived from an EMBL/GenBank/DDBJ whole genome shotgun (WGS) entry which is preliminary data.</text>
</comment>
<proteinExistence type="predicted"/>
<keyword evidence="2" id="KW-1185">Reference proteome</keyword>
<evidence type="ECO:0000313" key="2">
    <source>
        <dbReference type="Proteomes" id="UP001482620"/>
    </source>
</evidence>
<reference evidence="1 2" key="1">
    <citation type="submission" date="2021-06" db="EMBL/GenBank/DDBJ databases">
        <authorList>
            <person name="Palmer J.M."/>
        </authorList>
    </citation>
    <scope>NUCLEOTIDE SEQUENCE [LARGE SCALE GENOMIC DNA]</scope>
    <source>
        <strain evidence="2">if_2019</strain>
        <tissue evidence="1">Muscle</tissue>
    </source>
</reference>
<evidence type="ECO:0000313" key="1">
    <source>
        <dbReference type="EMBL" id="MEQ2242230.1"/>
    </source>
</evidence>
<dbReference type="Proteomes" id="UP001482620">
    <property type="component" value="Unassembled WGS sequence"/>
</dbReference>
<name>A0ABV0UAL6_9TELE</name>
<protein>
    <submittedName>
        <fullName evidence="1">Uncharacterized protein</fullName>
    </submittedName>
</protein>
<dbReference type="EMBL" id="JAHRIQ010063674">
    <property type="protein sequence ID" value="MEQ2242230.1"/>
    <property type="molecule type" value="Genomic_DNA"/>
</dbReference>
<gene>
    <name evidence="1" type="ORF">ILYODFUR_033549</name>
</gene>
<sequence>MGRVCQGFRREGKAVGEVSTWVSLHPTDAAIIWGICPTRPAGHTEARRNDSSSLGSCPQDSLWTATHYHTSTNTEPDKSTNLIGFCGPSTVAFSN</sequence>
<accession>A0ABV0UAL6</accession>